<dbReference type="OrthoDB" id="7464126at2759"/>
<dbReference type="Gene3D" id="1.25.40.20">
    <property type="entry name" value="Ankyrin repeat-containing domain"/>
    <property type="match status" value="3"/>
</dbReference>
<organism evidence="1 2">
    <name type="scientific">Owenia fusiformis</name>
    <name type="common">Polychaete worm</name>
    <dbReference type="NCBI Taxonomy" id="6347"/>
    <lineage>
        <taxon>Eukaryota</taxon>
        <taxon>Metazoa</taxon>
        <taxon>Spiralia</taxon>
        <taxon>Lophotrochozoa</taxon>
        <taxon>Annelida</taxon>
        <taxon>Polychaeta</taxon>
        <taxon>Sedentaria</taxon>
        <taxon>Canalipalpata</taxon>
        <taxon>Sabellida</taxon>
        <taxon>Oweniida</taxon>
        <taxon>Oweniidae</taxon>
        <taxon>Owenia</taxon>
    </lineage>
</organism>
<evidence type="ECO:0000313" key="2">
    <source>
        <dbReference type="Proteomes" id="UP000749559"/>
    </source>
</evidence>
<dbReference type="Pfam" id="PF12796">
    <property type="entry name" value="Ank_2"/>
    <property type="match status" value="2"/>
</dbReference>
<comment type="caution">
    <text evidence="1">The sequence shown here is derived from an EMBL/GenBank/DDBJ whole genome shotgun (WGS) entry which is preliminary data.</text>
</comment>
<dbReference type="SMART" id="SM00248">
    <property type="entry name" value="ANK"/>
    <property type="match status" value="7"/>
</dbReference>
<protein>
    <submittedName>
        <fullName evidence="1">Uncharacterized protein</fullName>
    </submittedName>
</protein>
<dbReference type="InterPro" id="IPR001496">
    <property type="entry name" value="SOCS_box"/>
</dbReference>
<name>A0A8J1TDY2_OWEFU</name>
<dbReference type="PROSITE" id="PS50088">
    <property type="entry name" value="ANK_REPEAT"/>
    <property type="match status" value="3"/>
</dbReference>
<accession>A0A8J1TDY2</accession>
<reference evidence="1" key="1">
    <citation type="submission" date="2022-03" db="EMBL/GenBank/DDBJ databases">
        <authorList>
            <person name="Martin C."/>
        </authorList>
    </citation>
    <scope>NUCLEOTIDE SEQUENCE</scope>
</reference>
<dbReference type="InterPro" id="IPR036770">
    <property type="entry name" value="Ankyrin_rpt-contain_sf"/>
</dbReference>
<dbReference type="GO" id="GO:0005737">
    <property type="term" value="C:cytoplasm"/>
    <property type="evidence" value="ECO:0007669"/>
    <property type="project" value="TreeGrafter"/>
</dbReference>
<dbReference type="InterPro" id="IPR002110">
    <property type="entry name" value="Ankyrin_rpt"/>
</dbReference>
<keyword evidence="2" id="KW-1185">Reference proteome</keyword>
<dbReference type="Proteomes" id="UP000749559">
    <property type="component" value="Unassembled WGS sequence"/>
</dbReference>
<dbReference type="Pfam" id="PF07525">
    <property type="entry name" value="SOCS_box"/>
    <property type="match status" value="1"/>
</dbReference>
<evidence type="ECO:0000313" key="1">
    <source>
        <dbReference type="EMBL" id="CAH1798262.1"/>
    </source>
</evidence>
<dbReference type="SUPFAM" id="SSF48403">
    <property type="entry name" value="Ankyrin repeat"/>
    <property type="match status" value="1"/>
</dbReference>
<dbReference type="PROSITE" id="PS50297">
    <property type="entry name" value="ANK_REP_REGION"/>
    <property type="match status" value="3"/>
</dbReference>
<dbReference type="PROSITE" id="PS50225">
    <property type="entry name" value="SOCS"/>
    <property type="match status" value="1"/>
</dbReference>
<proteinExistence type="predicted"/>
<dbReference type="AlphaFoldDB" id="A0A8J1TDY2"/>
<dbReference type="PANTHER" id="PTHR24198">
    <property type="entry name" value="ANKYRIN REPEAT AND PROTEIN KINASE DOMAIN-CONTAINING PROTEIN"/>
    <property type="match status" value="1"/>
</dbReference>
<dbReference type="PANTHER" id="PTHR24198:SF165">
    <property type="entry name" value="ANKYRIN REPEAT-CONTAINING PROTEIN-RELATED"/>
    <property type="match status" value="1"/>
</dbReference>
<sequence>MWSAGITSSGCGKGGRQHYHGAVIHGMPEDQTPAKFYKAILENNPKVLRKMIQKGFDVNIPFRFDDGLEKMTGLQYACKDGLIAIVEECLVSNQVDVNKGTPFDEATALHFAMRHDNYDMKVKMVKTLLSAGANVNVGDHSGCTPLIIASEQGHLELVRLLLEKGADVNCGLNAEDFPHAVRWSLCNLELSLKEVNEMCDPFKGNTALIQACREHHHNVVQELLKWGANPNIANSMGNTSLHIACKSESKNIYTDKLTRPPVAGNIKIITELTKQNGNVDARNNHGETPLLRSLEGIFEIIQWNIPDDEKVWTAENFYKICQFLIQNGCDVNVCNKDGKSVLTLAVSTADQVKAHGELIGPLMTVIRMIILAGYRPKPKDLNIVPENLSSQIPLKQYLQNMIANPLTLKQSSRISIRKNIGTPVCSKVLMLPLPSLLNQYIAMEGAE</sequence>
<gene>
    <name evidence="1" type="ORF">OFUS_LOCUS22423</name>
</gene>
<dbReference type="EMBL" id="CAIIXF020000011">
    <property type="protein sequence ID" value="CAH1798262.1"/>
    <property type="molecule type" value="Genomic_DNA"/>
</dbReference>
<dbReference type="PRINTS" id="PR01415">
    <property type="entry name" value="ANKYRIN"/>
</dbReference>